<name>A0A9P7BCI8_MAUEX</name>
<dbReference type="AlphaFoldDB" id="A0A9P7BCI8"/>
<gene>
    <name evidence="2" type="ORF">C6P45_003089</name>
</gene>
<dbReference type="SUPFAM" id="SSF81383">
    <property type="entry name" value="F-box domain"/>
    <property type="match status" value="1"/>
</dbReference>
<feature type="domain" description="F-box" evidence="1">
    <location>
        <begin position="2"/>
        <end position="48"/>
    </location>
</feature>
<evidence type="ECO:0000313" key="3">
    <source>
        <dbReference type="Proteomes" id="UP000750334"/>
    </source>
</evidence>
<accession>A0A9P7BCI8</accession>
<dbReference type="InterPro" id="IPR001810">
    <property type="entry name" value="F-box_dom"/>
</dbReference>
<sequence>MTVKFEDFPAELWVELERWLSVSDLLQLRVTNKKMLENISQQQMWKRICYRDWYKYILDEEDIYNRATDKRIDYTKIDDWCVQARRLYHGDYHFLHRIEKLTMLPLNKEFWNKFDIILKGKEDNLLPILYKITTQECERNSNIKYGLELKACAQHLLDNILHRAFYEQAWRSGECLLPGTDNLEPIFLDIAKFDIAYPVISGKVLEVRERVRNRIEKEIQGEWNAFCSDTILNKTRIVVKVTLGELRIGHCKKNIPKHKYFDEDYYITRIYAGEVIGHHFILLVVLQSICRQYNIKASLSTDYLIVDDPSSTQGKFYFKINISDIDSGFKTVPEVEDIVLRQALEMAEDEENAEEIEEYCNERLVSLSALECLDYVMTKILLDADGSIIYNYG</sequence>
<dbReference type="InterPro" id="IPR036047">
    <property type="entry name" value="F-box-like_dom_sf"/>
</dbReference>
<reference evidence="2 3" key="1">
    <citation type="submission" date="2020-11" db="EMBL/GenBank/DDBJ databases">
        <title>Kefir isolates.</title>
        <authorList>
            <person name="Marcisauskas S."/>
            <person name="Kim Y."/>
            <person name="Blasche S."/>
        </authorList>
    </citation>
    <scope>NUCLEOTIDE SEQUENCE [LARGE SCALE GENOMIC DNA]</scope>
    <source>
        <strain evidence="2 3">OG2</strain>
    </source>
</reference>
<dbReference type="PROSITE" id="PS50181">
    <property type="entry name" value="FBOX"/>
    <property type="match status" value="1"/>
</dbReference>
<organism evidence="2 3">
    <name type="scientific">Maudiozyma exigua</name>
    <name type="common">Yeast</name>
    <name type="synonym">Kazachstania exigua</name>
    <dbReference type="NCBI Taxonomy" id="34358"/>
    <lineage>
        <taxon>Eukaryota</taxon>
        <taxon>Fungi</taxon>
        <taxon>Dikarya</taxon>
        <taxon>Ascomycota</taxon>
        <taxon>Saccharomycotina</taxon>
        <taxon>Saccharomycetes</taxon>
        <taxon>Saccharomycetales</taxon>
        <taxon>Saccharomycetaceae</taxon>
        <taxon>Maudiozyma</taxon>
    </lineage>
</organism>
<dbReference type="Gene3D" id="1.20.1280.50">
    <property type="match status" value="1"/>
</dbReference>
<dbReference type="OrthoDB" id="550575at2759"/>
<protein>
    <recommendedName>
        <fullName evidence="1">F-box domain-containing protein</fullName>
    </recommendedName>
</protein>
<evidence type="ECO:0000313" key="2">
    <source>
        <dbReference type="EMBL" id="KAG0672405.1"/>
    </source>
</evidence>
<dbReference type="Proteomes" id="UP000750334">
    <property type="component" value="Unassembled WGS sequence"/>
</dbReference>
<keyword evidence="3" id="KW-1185">Reference proteome</keyword>
<proteinExistence type="predicted"/>
<comment type="caution">
    <text evidence="2">The sequence shown here is derived from an EMBL/GenBank/DDBJ whole genome shotgun (WGS) entry which is preliminary data.</text>
</comment>
<evidence type="ECO:0000259" key="1">
    <source>
        <dbReference type="PROSITE" id="PS50181"/>
    </source>
</evidence>
<dbReference type="EMBL" id="PUHR01000003">
    <property type="protein sequence ID" value="KAG0672405.1"/>
    <property type="molecule type" value="Genomic_DNA"/>
</dbReference>